<dbReference type="GO" id="GO:0016020">
    <property type="term" value="C:membrane"/>
    <property type="evidence" value="ECO:0007669"/>
    <property type="project" value="UniProtKB-SubCell"/>
</dbReference>
<evidence type="ECO:0000256" key="1">
    <source>
        <dbReference type="ARBA" id="ARBA00004141"/>
    </source>
</evidence>
<dbReference type="Proteomes" id="UP000187209">
    <property type="component" value="Unassembled WGS sequence"/>
</dbReference>
<keyword evidence="5 7" id="KW-0472">Membrane</keyword>
<name>A0A1R2BNC1_9CILI</name>
<evidence type="ECO:0000313" key="8">
    <source>
        <dbReference type="EMBL" id="OMJ78200.1"/>
    </source>
</evidence>
<evidence type="ECO:0000256" key="7">
    <source>
        <dbReference type="SAM" id="Phobius"/>
    </source>
</evidence>
<keyword evidence="3 7" id="KW-0812">Transmembrane</keyword>
<evidence type="ECO:0000256" key="3">
    <source>
        <dbReference type="ARBA" id="ARBA00022692"/>
    </source>
</evidence>
<gene>
    <name evidence="8" type="ORF">SteCoe_22046</name>
</gene>
<dbReference type="AlphaFoldDB" id="A0A1R2BNC1"/>
<evidence type="ECO:0008006" key="10">
    <source>
        <dbReference type="Google" id="ProtNLM"/>
    </source>
</evidence>
<proteinExistence type="inferred from homology"/>
<organism evidence="8 9">
    <name type="scientific">Stentor coeruleus</name>
    <dbReference type="NCBI Taxonomy" id="5963"/>
    <lineage>
        <taxon>Eukaryota</taxon>
        <taxon>Sar</taxon>
        <taxon>Alveolata</taxon>
        <taxon>Ciliophora</taxon>
        <taxon>Postciliodesmatophora</taxon>
        <taxon>Heterotrichea</taxon>
        <taxon>Heterotrichida</taxon>
        <taxon>Stentoridae</taxon>
        <taxon>Stentor</taxon>
    </lineage>
</organism>
<feature type="transmembrane region" description="Helical" evidence="7">
    <location>
        <begin position="41"/>
        <end position="59"/>
    </location>
</feature>
<comment type="similarity">
    <text evidence="2 6">Belongs to the DP1 family.</text>
</comment>
<keyword evidence="4 7" id="KW-1133">Transmembrane helix</keyword>
<evidence type="ECO:0000256" key="6">
    <source>
        <dbReference type="RuleBase" id="RU362006"/>
    </source>
</evidence>
<evidence type="ECO:0000256" key="5">
    <source>
        <dbReference type="ARBA" id="ARBA00023136"/>
    </source>
</evidence>
<protein>
    <recommendedName>
        <fullName evidence="10">Receptor expression-enhancing protein</fullName>
    </recommendedName>
</protein>
<dbReference type="EMBL" id="MPUH01000534">
    <property type="protein sequence ID" value="OMJ78200.1"/>
    <property type="molecule type" value="Genomic_DNA"/>
</dbReference>
<accession>A0A1R2BNC1</accession>
<reference evidence="8 9" key="1">
    <citation type="submission" date="2016-11" db="EMBL/GenBank/DDBJ databases">
        <title>The macronuclear genome of Stentor coeruleus: a giant cell with tiny introns.</title>
        <authorList>
            <person name="Slabodnick M."/>
            <person name="Ruby J.G."/>
            <person name="Reiff S.B."/>
            <person name="Swart E.C."/>
            <person name="Gosai S."/>
            <person name="Prabakaran S."/>
            <person name="Witkowska E."/>
            <person name="Larue G.E."/>
            <person name="Fisher S."/>
            <person name="Freeman R.M."/>
            <person name="Gunawardena J."/>
            <person name="Chu W."/>
            <person name="Stover N.A."/>
            <person name="Gregory B.D."/>
            <person name="Nowacki M."/>
            <person name="Derisi J."/>
            <person name="Roy S.W."/>
            <person name="Marshall W.F."/>
            <person name="Sood P."/>
        </authorList>
    </citation>
    <scope>NUCLEOTIDE SEQUENCE [LARGE SCALE GENOMIC DNA]</scope>
    <source>
        <strain evidence="8">WM001</strain>
    </source>
</reference>
<sequence>MFSIICIGLICIIADFYPAYSSIKTYRESSDENNLKFWQKYWAVRSLFLLIDFIVWPYLEDFDVFYLFKVGIYLSLSMFGTASKIYDSVICPLYNEVEPYADVLVQHTTLTQFVASWRGNLYKFFIEDLEEFLVPNS</sequence>
<dbReference type="Pfam" id="PF03134">
    <property type="entry name" value="TB2_DP1_HVA22"/>
    <property type="match status" value="1"/>
</dbReference>
<evidence type="ECO:0000313" key="9">
    <source>
        <dbReference type="Proteomes" id="UP000187209"/>
    </source>
</evidence>
<feature type="transmembrane region" description="Helical" evidence="7">
    <location>
        <begin position="66"/>
        <end position="86"/>
    </location>
</feature>
<evidence type="ECO:0000256" key="4">
    <source>
        <dbReference type="ARBA" id="ARBA00022989"/>
    </source>
</evidence>
<comment type="subcellular location">
    <subcellularLocation>
        <location evidence="1 6">Membrane</location>
        <topology evidence="1 6">Multi-pass membrane protein</topology>
    </subcellularLocation>
</comment>
<dbReference type="InterPro" id="IPR004345">
    <property type="entry name" value="TB2_DP1_HVA22"/>
</dbReference>
<evidence type="ECO:0000256" key="2">
    <source>
        <dbReference type="ARBA" id="ARBA00008573"/>
    </source>
</evidence>
<comment type="caution">
    <text evidence="8">The sequence shown here is derived from an EMBL/GenBank/DDBJ whole genome shotgun (WGS) entry which is preliminary data.</text>
</comment>
<dbReference type="PANTHER" id="PTHR12300">
    <property type="entry name" value="HVA22-LIKE PROTEINS"/>
    <property type="match status" value="1"/>
</dbReference>
<dbReference type="OrthoDB" id="10583501at2759"/>
<keyword evidence="9" id="KW-1185">Reference proteome</keyword>
<dbReference type="PANTHER" id="PTHR12300:SF161">
    <property type="entry name" value="RECEPTOR EXPRESSION-ENHANCING PROTEIN"/>
    <property type="match status" value="1"/>
</dbReference>